<dbReference type="EMBL" id="SMMU01000035">
    <property type="protein sequence ID" value="TCL22060.1"/>
    <property type="molecule type" value="Genomic_DNA"/>
</dbReference>
<organism evidence="1 2">
    <name type="scientific">Azotobacter chroococcum</name>
    <dbReference type="NCBI Taxonomy" id="353"/>
    <lineage>
        <taxon>Bacteria</taxon>
        <taxon>Pseudomonadati</taxon>
        <taxon>Pseudomonadota</taxon>
        <taxon>Gammaproteobacteria</taxon>
        <taxon>Pseudomonadales</taxon>
        <taxon>Pseudomonadaceae</taxon>
        <taxon>Azotobacter</taxon>
    </lineage>
</organism>
<sequence length="211" mass="23132">MASIVEICNMALSRIGNGDRIDALDEDTAQAEQCSLFYEPSRDFVLRDFHWGFATAFVSLAEVSDNPDPEYPYAYAMPTDCLKARRIVGGCIPADFWPCVNEGWARPVIKPVPFRVINGSSNSLIATTISPATLEYTKKIESSELFDPMFVSALAWRLASQIAPALSNNAGIAQTCDAQYQLEIARAASAMLNEGVNDFTRESSFITGRGQ</sequence>
<name>A0A4R1P8R6_9GAMM</name>
<reference evidence="1 2" key="1">
    <citation type="submission" date="2019-03" db="EMBL/GenBank/DDBJ databases">
        <title>Genomic Encyclopedia of Type Strains, Phase IV (KMG-IV): sequencing the most valuable type-strain genomes for metagenomic binning, comparative biology and taxonomic classification.</title>
        <authorList>
            <person name="Goeker M."/>
        </authorList>
    </citation>
    <scope>NUCLEOTIDE SEQUENCE [LARGE SCALE GENOMIC DNA]</scope>
    <source>
        <strain evidence="1 2">DSM 2286</strain>
    </source>
</reference>
<evidence type="ECO:0000313" key="1">
    <source>
        <dbReference type="EMBL" id="TCL22060.1"/>
    </source>
</evidence>
<dbReference type="AlphaFoldDB" id="A0A4R1P8R6"/>
<accession>A0A4R1P8R6</accession>
<dbReference type="Proteomes" id="UP000295169">
    <property type="component" value="Unassembled WGS sequence"/>
</dbReference>
<protein>
    <submittedName>
        <fullName evidence="1">Uncharacterized protein</fullName>
    </submittedName>
</protein>
<evidence type="ECO:0000313" key="2">
    <source>
        <dbReference type="Proteomes" id="UP000295169"/>
    </source>
</evidence>
<comment type="caution">
    <text evidence="1">The sequence shown here is derived from an EMBL/GenBank/DDBJ whole genome shotgun (WGS) entry which is preliminary data.</text>
</comment>
<dbReference type="RefSeq" id="WP_131299501.1">
    <property type="nucleotide sequence ID" value="NZ_JBHLST010000030.1"/>
</dbReference>
<gene>
    <name evidence="1" type="ORF">EV691_1359</name>
</gene>
<proteinExistence type="predicted"/>